<evidence type="ECO:0000313" key="9">
    <source>
        <dbReference type="EMBL" id="RAV20169.1"/>
    </source>
</evidence>
<dbReference type="GO" id="GO:0022857">
    <property type="term" value="F:transmembrane transporter activity"/>
    <property type="evidence" value="ECO:0007669"/>
    <property type="project" value="InterPro"/>
</dbReference>
<dbReference type="OrthoDB" id="9811721at2"/>
<keyword evidence="5 8" id="KW-0812">Transmembrane</keyword>
<keyword evidence="3" id="KW-0813">Transport</keyword>
<organism evidence="9 10">
    <name type="scientific">Paenibacillus contaminans</name>
    <dbReference type="NCBI Taxonomy" id="450362"/>
    <lineage>
        <taxon>Bacteria</taxon>
        <taxon>Bacillati</taxon>
        <taxon>Bacillota</taxon>
        <taxon>Bacilli</taxon>
        <taxon>Bacillales</taxon>
        <taxon>Paenibacillaceae</taxon>
        <taxon>Paenibacillus</taxon>
    </lineage>
</organism>
<evidence type="ECO:0000256" key="2">
    <source>
        <dbReference type="ARBA" id="ARBA00007935"/>
    </source>
</evidence>
<keyword evidence="4" id="KW-1003">Cell membrane</keyword>
<feature type="transmembrane region" description="Helical" evidence="8">
    <location>
        <begin position="197"/>
        <end position="216"/>
    </location>
</feature>
<comment type="caution">
    <text evidence="9">The sequence shown here is derived from an EMBL/GenBank/DDBJ whole genome shotgun (WGS) entry which is preliminary data.</text>
</comment>
<keyword evidence="7 8" id="KW-0472">Membrane</keyword>
<dbReference type="InterPro" id="IPR037294">
    <property type="entry name" value="ABC_BtuC-like"/>
</dbReference>
<dbReference type="PANTHER" id="PTHR30472">
    <property type="entry name" value="FERRIC ENTEROBACTIN TRANSPORT SYSTEM PERMEASE PROTEIN"/>
    <property type="match status" value="1"/>
</dbReference>
<feature type="transmembrane region" description="Helical" evidence="8">
    <location>
        <begin position="283"/>
        <end position="305"/>
    </location>
</feature>
<accession>A0A329MJZ1</accession>
<dbReference type="FunFam" id="1.10.3470.10:FF:000001">
    <property type="entry name" value="Vitamin B12 ABC transporter permease BtuC"/>
    <property type="match status" value="1"/>
</dbReference>
<dbReference type="GO" id="GO:0033214">
    <property type="term" value="P:siderophore-iron import into cell"/>
    <property type="evidence" value="ECO:0007669"/>
    <property type="project" value="TreeGrafter"/>
</dbReference>
<keyword evidence="10" id="KW-1185">Reference proteome</keyword>
<dbReference type="Proteomes" id="UP000250369">
    <property type="component" value="Unassembled WGS sequence"/>
</dbReference>
<reference evidence="9 10" key="1">
    <citation type="journal article" date="2009" name="Int. J. Syst. Evol. Microbiol.">
        <title>Paenibacillus contaminans sp. nov., isolated from a contaminated laboratory plate.</title>
        <authorList>
            <person name="Chou J.H."/>
            <person name="Lee J.H."/>
            <person name="Lin M.C."/>
            <person name="Chang P.S."/>
            <person name="Arun A.B."/>
            <person name="Young C.C."/>
            <person name="Chen W.M."/>
        </authorList>
    </citation>
    <scope>NUCLEOTIDE SEQUENCE [LARGE SCALE GENOMIC DNA]</scope>
    <source>
        <strain evidence="9 10">CKOBP-6</strain>
    </source>
</reference>
<evidence type="ECO:0000256" key="1">
    <source>
        <dbReference type="ARBA" id="ARBA00004651"/>
    </source>
</evidence>
<name>A0A329MJZ1_9BACL</name>
<evidence type="ECO:0000256" key="7">
    <source>
        <dbReference type="ARBA" id="ARBA00023136"/>
    </source>
</evidence>
<gene>
    <name evidence="9" type="ORF">DQG23_17025</name>
</gene>
<proteinExistence type="inferred from homology"/>
<evidence type="ECO:0000313" key="10">
    <source>
        <dbReference type="Proteomes" id="UP000250369"/>
    </source>
</evidence>
<comment type="similarity">
    <text evidence="2">Belongs to the binding-protein-dependent transport system permease family. FecCD subfamily.</text>
</comment>
<dbReference type="GO" id="GO:0005886">
    <property type="term" value="C:plasma membrane"/>
    <property type="evidence" value="ECO:0007669"/>
    <property type="project" value="UniProtKB-SubCell"/>
</dbReference>
<dbReference type="PANTHER" id="PTHR30472:SF65">
    <property type="entry name" value="SIDEROPHORE TRANSPORT SYSTEM PERMEASE PROTEIN YFIZ-RELATED"/>
    <property type="match status" value="1"/>
</dbReference>
<sequence>MPVRRTNGWRAAGLAAGCLVLLLSMAASVMYGSVNYNWSIAWDAAFHYDENVMEQMIVRTTRMPRAFIAAAVGASLAVAGALMQTLTRNPLASPGVLGVNAGASFIVVLAAIMFSVSSMQVLMWLAFAGAALGAAVVFMLGSLGRDGLTPMKMVLAGAAMTALFSSFTQGILVLNKQGLGTVLYWLTGTIAGREPDMLAVVLPYMIICWIASWFISRDLNVLMMGEDTAKGLGQKTAWLKAAAGLIVVVLAGGAVSVAGPIGFIGVVIPHIARFFSGIDHRWVIPYCAVFGAILLIAADLAARFIMIPEEVPVGVMTALIGVPFFFYIARRGIVRS</sequence>
<feature type="transmembrane region" description="Helical" evidence="8">
    <location>
        <begin position="311"/>
        <end position="329"/>
    </location>
</feature>
<evidence type="ECO:0000256" key="5">
    <source>
        <dbReference type="ARBA" id="ARBA00022692"/>
    </source>
</evidence>
<dbReference type="AlphaFoldDB" id="A0A329MJZ1"/>
<dbReference type="CDD" id="cd06550">
    <property type="entry name" value="TM_ABC_iron-siderophores_like"/>
    <property type="match status" value="1"/>
</dbReference>
<evidence type="ECO:0000256" key="4">
    <source>
        <dbReference type="ARBA" id="ARBA00022475"/>
    </source>
</evidence>
<evidence type="ECO:0000256" key="8">
    <source>
        <dbReference type="SAM" id="Phobius"/>
    </source>
</evidence>
<feature type="transmembrane region" description="Helical" evidence="8">
    <location>
        <begin position="66"/>
        <end position="83"/>
    </location>
</feature>
<dbReference type="RefSeq" id="WP_113032066.1">
    <property type="nucleotide sequence ID" value="NZ_QMFB01000009.1"/>
</dbReference>
<dbReference type="SUPFAM" id="SSF81345">
    <property type="entry name" value="ABC transporter involved in vitamin B12 uptake, BtuC"/>
    <property type="match status" value="1"/>
</dbReference>
<feature type="transmembrane region" description="Helical" evidence="8">
    <location>
        <begin position="95"/>
        <end position="116"/>
    </location>
</feature>
<dbReference type="Pfam" id="PF01032">
    <property type="entry name" value="FecCD"/>
    <property type="match status" value="1"/>
</dbReference>
<evidence type="ECO:0000256" key="6">
    <source>
        <dbReference type="ARBA" id="ARBA00022989"/>
    </source>
</evidence>
<keyword evidence="6 8" id="KW-1133">Transmembrane helix</keyword>
<feature type="transmembrane region" description="Helical" evidence="8">
    <location>
        <begin position="153"/>
        <end position="174"/>
    </location>
</feature>
<protein>
    <submittedName>
        <fullName evidence="9">Iron-siderophore ABC transporter permease</fullName>
    </submittedName>
</protein>
<dbReference type="EMBL" id="QMFB01000009">
    <property type="protein sequence ID" value="RAV20169.1"/>
    <property type="molecule type" value="Genomic_DNA"/>
</dbReference>
<evidence type="ECO:0000256" key="3">
    <source>
        <dbReference type="ARBA" id="ARBA00022448"/>
    </source>
</evidence>
<dbReference type="InterPro" id="IPR000522">
    <property type="entry name" value="ABC_transptr_permease_BtuC"/>
</dbReference>
<comment type="subcellular location">
    <subcellularLocation>
        <location evidence="1">Cell membrane</location>
        <topology evidence="1">Multi-pass membrane protein</topology>
    </subcellularLocation>
</comment>
<dbReference type="Gene3D" id="1.10.3470.10">
    <property type="entry name" value="ABC transporter involved in vitamin B12 uptake, BtuC"/>
    <property type="match status" value="1"/>
</dbReference>
<feature type="transmembrane region" description="Helical" evidence="8">
    <location>
        <begin position="122"/>
        <end position="141"/>
    </location>
</feature>